<dbReference type="RefSeq" id="WP_241368762.1">
    <property type="nucleotide sequence ID" value="NZ_JAKZFC010000002.1"/>
</dbReference>
<organism evidence="1 2">
    <name type="scientific">Solibacillus palustris</name>
    <dbReference type="NCBI Taxonomy" id="2908203"/>
    <lineage>
        <taxon>Bacteria</taxon>
        <taxon>Bacillati</taxon>
        <taxon>Bacillota</taxon>
        <taxon>Bacilli</taxon>
        <taxon>Bacillales</taxon>
        <taxon>Caryophanaceae</taxon>
        <taxon>Solibacillus</taxon>
    </lineage>
</organism>
<gene>
    <name evidence="1" type="ORF">LZ480_07330</name>
</gene>
<accession>A0ABS9UBU8</accession>
<name>A0ABS9UBU8_9BACL</name>
<evidence type="ECO:0008006" key="3">
    <source>
        <dbReference type="Google" id="ProtNLM"/>
    </source>
</evidence>
<keyword evidence="2" id="KW-1185">Reference proteome</keyword>
<dbReference type="EMBL" id="JAKZFC010000002">
    <property type="protein sequence ID" value="MCH7321703.1"/>
    <property type="molecule type" value="Genomic_DNA"/>
</dbReference>
<comment type="caution">
    <text evidence="1">The sequence shown here is derived from an EMBL/GenBank/DDBJ whole genome shotgun (WGS) entry which is preliminary data.</text>
</comment>
<evidence type="ECO:0000313" key="2">
    <source>
        <dbReference type="Proteomes" id="UP001316087"/>
    </source>
</evidence>
<evidence type="ECO:0000313" key="1">
    <source>
        <dbReference type="EMBL" id="MCH7321703.1"/>
    </source>
</evidence>
<proteinExistence type="predicted"/>
<dbReference type="Proteomes" id="UP001316087">
    <property type="component" value="Unassembled WGS sequence"/>
</dbReference>
<sequence>MAKDQKTLLSDEILQFLYKNASFQGLGKTEQQQLLERFGQDENFVEILEISMSLQEIIQEVEATMPKMRENDYLLPLEQQKHLLKERSVVKGNVYFVPFNEDENIFSPMIILMQQSETLKAYETFCKGTIMPFFHLCATQKRDLIIIPFSETVQEPMIFIKGSLQLGLFDRFINEYMDNEATIVPAIEQVLAIFKADTACNERDVLIITDNLFNDYQSLIQEDYAARFEKLDIDISVIAMSEIDFEAQPIPFAQKVYFANE</sequence>
<reference evidence="1 2" key="1">
    <citation type="submission" date="2022-03" db="EMBL/GenBank/DDBJ databases">
        <authorList>
            <person name="Jo J.-H."/>
            <person name="Im W.-T."/>
        </authorList>
    </citation>
    <scope>NUCLEOTIDE SEQUENCE [LARGE SCALE GENOMIC DNA]</scope>
    <source>
        <strain evidence="1 2">MA9</strain>
    </source>
</reference>
<protein>
    <recommendedName>
        <fullName evidence="3">Enhanced serine sensitivity protein SseB</fullName>
    </recommendedName>
</protein>